<keyword evidence="3" id="KW-1185">Reference proteome</keyword>
<dbReference type="OrthoDB" id="1466971at2"/>
<dbReference type="AlphaFoldDB" id="A0A4Z0P9E6"/>
<accession>A0A4Z0P9E6</accession>
<protein>
    <submittedName>
        <fullName evidence="2">DUF2807 domain-containing protein</fullName>
    </submittedName>
</protein>
<evidence type="ECO:0000259" key="1">
    <source>
        <dbReference type="Pfam" id="PF10988"/>
    </source>
</evidence>
<dbReference type="Gene3D" id="2.160.20.120">
    <property type="match status" value="1"/>
</dbReference>
<comment type="caution">
    <text evidence="2">The sequence shown here is derived from an EMBL/GenBank/DDBJ whole genome shotgun (WGS) entry which is preliminary data.</text>
</comment>
<evidence type="ECO:0000313" key="2">
    <source>
        <dbReference type="EMBL" id="TGE08600.1"/>
    </source>
</evidence>
<name>A0A4Z0P9E6_9BACT</name>
<gene>
    <name evidence="2" type="ORF">EU556_12945</name>
</gene>
<dbReference type="RefSeq" id="WP_135434509.1">
    <property type="nucleotide sequence ID" value="NZ_SRLA01000002.1"/>
</dbReference>
<organism evidence="2 3">
    <name type="scientific">Hymenobacter fodinae</name>
    <dbReference type="NCBI Taxonomy" id="2510796"/>
    <lineage>
        <taxon>Bacteria</taxon>
        <taxon>Pseudomonadati</taxon>
        <taxon>Bacteroidota</taxon>
        <taxon>Cytophagia</taxon>
        <taxon>Cytophagales</taxon>
        <taxon>Hymenobacteraceae</taxon>
        <taxon>Hymenobacter</taxon>
    </lineage>
</organism>
<dbReference type="EMBL" id="SRLA01000002">
    <property type="protein sequence ID" value="TGE08600.1"/>
    <property type="molecule type" value="Genomic_DNA"/>
</dbReference>
<dbReference type="Proteomes" id="UP000298337">
    <property type="component" value="Unassembled WGS sequence"/>
</dbReference>
<proteinExistence type="predicted"/>
<dbReference type="Pfam" id="PF10988">
    <property type="entry name" value="DUF2807"/>
    <property type="match status" value="1"/>
</dbReference>
<sequence>MSWCEIGPQVSALRRLLRVTALGVAAFGSFVSCSKENEAGCFTSTGNIVTERRALAPFRVLTTYDNITVTLVQDTETYAEVRAGKNLQEDIRLEVTGNQLVIRNTSRCNWVRRYNTPREVTLHTPRIHDIFLRGQSDIRTTGTFRADTLFAHLIGSGDYHLNLQSQYLNMDQYELGDIHLAGRTQELHLTIGGNGSTYATGLPASRIYLRGNASTNGDGHFTATESLVGTHAGTGTIFYSGIPASSASLQITGKGKLVRE</sequence>
<feature type="domain" description="Putative auto-transporter adhesin head GIN" evidence="1">
    <location>
        <begin position="58"/>
        <end position="243"/>
    </location>
</feature>
<dbReference type="InterPro" id="IPR021255">
    <property type="entry name" value="DUF2807"/>
</dbReference>
<reference evidence="2 3" key="1">
    <citation type="submission" date="2019-04" db="EMBL/GenBank/DDBJ databases">
        <authorList>
            <person name="Feng G."/>
            <person name="Zhang J."/>
            <person name="Zhu H."/>
        </authorList>
    </citation>
    <scope>NUCLEOTIDE SEQUENCE [LARGE SCALE GENOMIC DNA]</scope>
    <source>
        <strain evidence="2 3">92R-1</strain>
    </source>
</reference>
<evidence type="ECO:0000313" key="3">
    <source>
        <dbReference type="Proteomes" id="UP000298337"/>
    </source>
</evidence>